<evidence type="ECO:0000313" key="2">
    <source>
        <dbReference type="Proteomes" id="UP000299102"/>
    </source>
</evidence>
<dbReference type="Proteomes" id="UP000299102">
    <property type="component" value="Unassembled WGS sequence"/>
</dbReference>
<dbReference type="EMBL" id="BGZK01000925">
    <property type="protein sequence ID" value="GBP65294.1"/>
    <property type="molecule type" value="Genomic_DNA"/>
</dbReference>
<organism evidence="1 2">
    <name type="scientific">Eumeta variegata</name>
    <name type="common">Bagworm moth</name>
    <name type="synonym">Eumeta japonica</name>
    <dbReference type="NCBI Taxonomy" id="151549"/>
    <lineage>
        <taxon>Eukaryota</taxon>
        <taxon>Metazoa</taxon>
        <taxon>Ecdysozoa</taxon>
        <taxon>Arthropoda</taxon>
        <taxon>Hexapoda</taxon>
        <taxon>Insecta</taxon>
        <taxon>Pterygota</taxon>
        <taxon>Neoptera</taxon>
        <taxon>Endopterygota</taxon>
        <taxon>Lepidoptera</taxon>
        <taxon>Glossata</taxon>
        <taxon>Ditrysia</taxon>
        <taxon>Tineoidea</taxon>
        <taxon>Psychidae</taxon>
        <taxon>Oiketicinae</taxon>
        <taxon>Eumeta</taxon>
    </lineage>
</organism>
<sequence>MVTWRDAEIEGNLSEINCSGRRGYCPVAEICRDSCQSMQSNFFKVLHFKELSYFLIHANLFPCLSAPIESNAIVFQGVITAGLRSDLILLRSKVRVLSRVLFGFEGRRVSSISRVPDMQSVSMRIKA</sequence>
<accession>A0A4C1XRV8</accession>
<protein>
    <submittedName>
        <fullName evidence="1">Uncharacterized protein</fullName>
    </submittedName>
</protein>
<proteinExistence type="predicted"/>
<keyword evidence="2" id="KW-1185">Reference proteome</keyword>
<dbReference type="AlphaFoldDB" id="A0A4C1XRV8"/>
<comment type="caution">
    <text evidence="1">The sequence shown here is derived from an EMBL/GenBank/DDBJ whole genome shotgun (WGS) entry which is preliminary data.</text>
</comment>
<reference evidence="1 2" key="1">
    <citation type="journal article" date="2019" name="Commun. Biol.">
        <title>The bagworm genome reveals a unique fibroin gene that provides high tensile strength.</title>
        <authorList>
            <person name="Kono N."/>
            <person name="Nakamura H."/>
            <person name="Ohtoshi R."/>
            <person name="Tomita M."/>
            <person name="Numata K."/>
            <person name="Arakawa K."/>
        </authorList>
    </citation>
    <scope>NUCLEOTIDE SEQUENCE [LARGE SCALE GENOMIC DNA]</scope>
</reference>
<evidence type="ECO:0000313" key="1">
    <source>
        <dbReference type="EMBL" id="GBP65294.1"/>
    </source>
</evidence>
<name>A0A4C1XRV8_EUMVA</name>
<gene>
    <name evidence="1" type="ORF">EVAR_48000_1</name>
</gene>